<dbReference type="PANTHER" id="PTHR43056">
    <property type="entry name" value="PEPTIDASE S9 PROLYL OLIGOPEPTIDASE"/>
    <property type="match status" value="1"/>
</dbReference>
<sequence length="721" mass="81314">MAIPLTGRFPDTVGLAYRCGALEGHTSPDGGFQYFPGEDVVFSIGPLELGTTKGKPVVTVVDLVDNPSLTNPKLVNIARLLFTFAPGLGFEKPIWIGEQERNIVSQYAAQINVNTSEHTALDSVIQGISTKLGLPVKTLAHVRNHLRRSLAGFRVQRDVRIPMRDGEYLLGDIYLPYEGLKHPALMSSTPYGKRIVYGGPDLDNPDEIAQWEQSEEKFFTTPDNTPLDIPRTAGTFGNWAKQRAYETISTFNTFFWVPRGYIMVKLDPRGVGQTPGKRRLLVVDEEHEDYCDAVEWIAKQPWCTGNVGLTGNSYGGIWQWQVALRKPHGLKAFFPFGFETDFYRDLSHVGGIPTYKFFEIWLSGIHGASPKWTDEVDLLKTFPEHPFIDDYWEHHNVPLERIDLPVFFGAAQMFFFHHRAPYEVWRKIASPDKAMEIVDSNYYPWPNLESLTANKLFLFAEKHLKGVESSEKLEPVGMQMRVGYGDWYWRKETDWEVPGTKYIDWHLHPDGTLSKESPSGNGNAKALSYPADIEPKSDKAGLTFLSERLEADVELAGHFTATLNLSSTSNDADVVVSIWAIDENDKLVRFCIGPNLEPFATGVHRASHRKTDPSKSLPGRPWHTHKKEDYAPLKDGEIVEVNVEICPSTARLRAGWRLRVDILPSEVHPDAPTFHMTRPRSWIREYHDGAENALHLGGGFQNFVRLPTVPLKEVGPINVVT</sequence>
<dbReference type="InterPro" id="IPR050585">
    <property type="entry name" value="Xaa-Pro_dipeptidyl-ppase/CocE"/>
</dbReference>
<dbReference type="InterPro" id="IPR013736">
    <property type="entry name" value="Xaa-Pro_dipept_C"/>
</dbReference>
<dbReference type="Gene3D" id="3.40.50.1820">
    <property type="entry name" value="alpha/beta hydrolase"/>
    <property type="match status" value="1"/>
</dbReference>
<dbReference type="GO" id="GO:0008239">
    <property type="term" value="F:dipeptidyl-peptidase activity"/>
    <property type="evidence" value="ECO:0007669"/>
    <property type="project" value="InterPro"/>
</dbReference>
<dbReference type="Proteomes" id="UP000240883">
    <property type="component" value="Unassembled WGS sequence"/>
</dbReference>
<dbReference type="NCBIfam" id="TIGR00976">
    <property type="entry name" value="CocE_NonD"/>
    <property type="match status" value="1"/>
</dbReference>
<protein>
    <submittedName>
        <fullName evidence="4">Alpha/beta-hydrolase</fullName>
    </submittedName>
</protein>
<dbReference type="AlphaFoldDB" id="A0A2T2P2Y7"/>
<keyword evidence="5" id="KW-1185">Reference proteome</keyword>
<dbReference type="STRING" id="1448308.A0A2T2P2Y7"/>
<dbReference type="Pfam" id="PF02129">
    <property type="entry name" value="Peptidase_S15"/>
    <property type="match status" value="1"/>
</dbReference>
<evidence type="ECO:0000313" key="4">
    <source>
        <dbReference type="EMBL" id="PSN72047.1"/>
    </source>
</evidence>
<dbReference type="Pfam" id="PF08530">
    <property type="entry name" value="PepX_C"/>
    <property type="match status" value="1"/>
</dbReference>
<feature type="domain" description="Xaa-Pro dipeptidyl-peptidase C-terminal" evidence="3">
    <location>
        <begin position="457"/>
        <end position="695"/>
    </location>
</feature>
<keyword evidence="1 4" id="KW-0378">Hydrolase</keyword>
<dbReference type="InterPro" id="IPR000383">
    <property type="entry name" value="Xaa-Pro-like_dom"/>
</dbReference>
<dbReference type="InterPro" id="IPR005674">
    <property type="entry name" value="CocE/Ser_esterase"/>
</dbReference>
<feature type="region of interest" description="Disordered" evidence="2">
    <location>
        <begin position="603"/>
        <end position="623"/>
    </location>
</feature>
<organism evidence="4 5">
    <name type="scientific">Corynespora cassiicola Philippines</name>
    <dbReference type="NCBI Taxonomy" id="1448308"/>
    <lineage>
        <taxon>Eukaryota</taxon>
        <taxon>Fungi</taxon>
        <taxon>Dikarya</taxon>
        <taxon>Ascomycota</taxon>
        <taxon>Pezizomycotina</taxon>
        <taxon>Dothideomycetes</taxon>
        <taxon>Pleosporomycetidae</taxon>
        <taxon>Pleosporales</taxon>
        <taxon>Corynesporascaceae</taxon>
        <taxon>Corynespora</taxon>
    </lineage>
</organism>
<dbReference type="SUPFAM" id="SSF49785">
    <property type="entry name" value="Galactose-binding domain-like"/>
    <property type="match status" value="1"/>
</dbReference>
<dbReference type="EMBL" id="KZ678130">
    <property type="protein sequence ID" value="PSN72047.1"/>
    <property type="molecule type" value="Genomic_DNA"/>
</dbReference>
<dbReference type="Gene3D" id="2.60.120.260">
    <property type="entry name" value="Galactose-binding domain-like"/>
    <property type="match status" value="1"/>
</dbReference>
<dbReference type="SUPFAM" id="SSF53474">
    <property type="entry name" value="alpha/beta-Hydrolases"/>
    <property type="match status" value="1"/>
</dbReference>
<proteinExistence type="predicted"/>
<dbReference type="OrthoDB" id="416441at2759"/>
<dbReference type="InterPro" id="IPR029058">
    <property type="entry name" value="AB_hydrolase_fold"/>
</dbReference>
<accession>A0A2T2P2Y7</accession>
<gene>
    <name evidence="4" type="ORF">BS50DRAFT_617389</name>
</gene>
<reference evidence="4 5" key="1">
    <citation type="journal article" date="2018" name="Front. Microbiol.">
        <title>Genome-Wide Analysis of Corynespora cassiicola Leaf Fall Disease Putative Effectors.</title>
        <authorList>
            <person name="Lopez D."/>
            <person name="Ribeiro S."/>
            <person name="Label P."/>
            <person name="Fumanal B."/>
            <person name="Venisse J.S."/>
            <person name="Kohler A."/>
            <person name="de Oliveira R.R."/>
            <person name="Labutti K."/>
            <person name="Lipzen A."/>
            <person name="Lail K."/>
            <person name="Bauer D."/>
            <person name="Ohm R.A."/>
            <person name="Barry K.W."/>
            <person name="Spatafora J."/>
            <person name="Grigoriev I.V."/>
            <person name="Martin F.M."/>
            <person name="Pujade-Renaud V."/>
        </authorList>
    </citation>
    <scope>NUCLEOTIDE SEQUENCE [LARGE SCALE GENOMIC DNA]</scope>
    <source>
        <strain evidence="4 5">Philippines</strain>
    </source>
</reference>
<dbReference type="InterPro" id="IPR008979">
    <property type="entry name" value="Galactose-bd-like_sf"/>
</dbReference>
<dbReference type="Gene3D" id="1.10.3020.20">
    <property type="match status" value="1"/>
</dbReference>
<dbReference type="PANTHER" id="PTHR43056:SF10">
    <property type="entry name" value="COCE_NOND FAMILY, PUTATIVE (AFU_ORTHOLOGUE AFUA_7G00600)-RELATED"/>
    <property type="match status" value="1"/>
</dbReference>
<evidence type="ECO:0000256" key="2">
    <source>
        <dbReference type="SAM" id="MobiDB-lite"/>
    </source>
</evidence>
<evidence type="ECO:0000313" key="5">
    <source>
        <dbReference type="Proteomes" id="UP000240883"/>
    </source>
</evidence>
<name>A0A2T2P2Y7_CORCC</name>
<evidence type="ECO:0000256" key="1">
    <source>
        <dbReference type="ARBA" id="ARBA00022801"/>
    </source>
</evidence>
<evidence type="ECO:0000259" key="3">
    <source>
        <dbReference type="SMART" id="SM00939"/>
    </source>
</evidence>
<dbReference type="SMART" id="SM00939">
    <property type="entry name" value="PepX_C"/>
    <property type="match status" value="1"/>
</dbReference>